<dbReference type="PANTHER" id="PTHR11257:SF13">
    <property type="entry name" value="GEO07322P1"/>
    <property type="match status" value="1"/>
</dbReference>
<proteinExistence type="predicted"/>
<dbReference type="Proteomes" id="UP001233999">
    <property type="component" value="Unassembled WGS sequence"/>
</dbReference>
<dbReference type="EMBL" id="JASPKZ010007235">
    <property type="protein sequence ID" value="KAJ9585930.1"/>
    <property type="molecule type" value="Genomic_DNA"/>
</dbReference>
<evidence type="ECO:0008006" key="4">
    <source>
        <dbReference type="Google" id="ProtNLM"/>
    </source>
</evidence>
<name>A0AAD7ZSR0_DIPPU</name>
<keyword evidence="1" id="KW-0732">Signal</keyword>
<gene>
    <name evidence="2" type="ORF">L9F63_020438</name>
</gene>
<dbReference type="Gene3D" id="1.10.2080.10">
    <property type="entry name" value="Insect odorant-binding protein A10/Ejaculatory bulb-specific protein 3"/>
    <property type="match status" value="1"/>
</dbReference>
<evidence type="ECO:0000313" key="2">
    <source>
        <dbReference type="EMBL" id="KAJ9585930.1"/>
    </source>
</evidence>
<dbReference type="PANTHER" id="PTHR11257">
    <property type="entry name" value="CHEMOSENSORY PROTEIN-RELATED"/>
    <property type="match status" value="1"/>
</dbReference>
<dbReference type="AlphaFoldDB" id="A0AAD7ZSR0"/>
<evidence type="ECO:0000313" key="3">
    <source>
        <dbReference type="Proteomes" id="UP001233999"/>
    </source>
</evidence>
<reference evidence="2" key="1">
    <citation type="journal article" date="2023" name="IScience">
        <title>Live-bearing cockroach genome reveals convergent evolutionary mechanisms linked to viviparity in insects and beyond.</title>
        <authorList>
            <person name="Fouks B."/>
            <person name="Harrison M.C."/>
            <person name="Mikhailova A.A."/>
            <person name="Marchal E."/>
            <person name="English S."/>
            <person name="Carruthers M."/>
            <person name="Jennings E.C."/>
            <person name="Chiamaka E.L."/>
            <person name="Frigard R.A."/>
            <person name="Pippel M."/>
            <person name="Attardo G.M."/>
            <person name="Benoit J.B."/>
            <person name="Bornberg-Bauer E."/>
            <person name="Tobe S.S."/>
        </authorList>
    </citation>
    <scope>NUCLEOTIDE SEQUENCE</scope>
    <source>
        <strain evidence="2">Stay&amp;Tobe</strain>
    </source>
</reference>
<comment type="caution">
    <text evidence="2">The sequence shown here is derived from an EMBL/GenBank/DDBJ whole genome shotgun (WGS) entry which is preliminary data.</text>
</comment>
<organism evidence="2 3">
    <name type="scientific">Diploptera punctata</name>
    <name type="common">Pacific beetle cockroach</name>
    <dbReference type="NCBI Taxonomy" id="6984"/>
    <lineage>
        <taxon>Eukaryota</taxon>
        <taxon>Metazoa</taxon>
        <taxon>Ecdysozoa</taxon>
        <taxon>Arthropoda</taxon>
        <taxon>Hexapoda</taxon>
        <taxon>Insecta</taxon>
        <taxon>Pterygota</taxon>
        <taxon>Neoptera</taxon>
        <taxon>Polyneoptera</taxon>
        <taxon>Dictyoptera</taxon>
        <taxon>Blattodea</taxon>
        <taxon>Blaberoidea</taxon>
        <taxon>Blaberidae</taxon>
        <taxon>Diplopterinae</taxon>
        <taxon>Diploptera</taxon>
    </lineage>
</organism>
<dbReference type="SUPFAM" id="SSF100910">
    <property type="entry name" value="Chemosensory protein Csp2"/>
    <property type="match status" value="1"/>
</dbReference>
<accession>A0AAD7ZSR0</accession>
<evidence type="ECO:0000256" key="1">
    <source>
        <dbReference type="SAM" id="SignalP"/>
    </source>
</evidence>
<protein>
    <recommendedName>
        <fullName evidence="4">Chemosensory protein</fullName>
    </recommendedName>
</protein>
<sequence length="125" mass="14336">MKVVLIFCLCAAVTLADKEQYTTKYDNIDVDSILGNNRILNNYLKCLLDEGSCTPDGRELKKTLPDALQTGCEKCSAKQKETSQKVIQHLRSERPKEWDRLIKKYDPNGEFKKRYEAHVAKLKAN</sequence>
<dbReference type="InterPro" id="IPR036682">
    <property type="entry name" value="OS_D_A10/PebIII_sf"/>
</dbReference>
<dbReference type="InterPro" id="IPR005055">
    <property type="entry name" value="A10/PebIII"/>
</dbReference>
<keyword evidence="3" id="KW-1185">Reference proteome</keyword>
<dbReference type="Pfam" id="PF03392">
    <property type="entry name" value="OS-D"/>
    <property type="match status" value="1"/>
</dbReference>
<reference evidence="2" key="2">
    <citation type="submission" date="2023-05" db="EMBL/GenBank/DDBJ databases">
        <authorList>
            <person name="Fouks B."/>
        </authorList>
    </citation>
    <scope>NUCLEOTIDE SEQUENCE</scope>
    <source>
        <strain evidence="2">Stay&amp;Tobe</strain>
        <tissue evidence="2">Testes</tissue>
    </source>
</reference>
<feature type="chain" id="PRO_5042221413" description="Chemosensory protein" evidence="1">
    <location>
        <begin position="17"/>
        <end position="125"/>
    </location>
</feature>
<feature type="signal peptide" evidence="1">
    <location>
        <begin position="1"/>
        <end position="16"/>
    </location>
</feature>